<dbReference type="Gene3D" id="1.25.40.10">
    <property type="entry name" value="Tetratricopeptide repeat domain"/>
    <property type="match status" value="2"/>
</dbReference>
<evidence type="ECO:0000256" key="4">
    <source>
        <dbReference type="ARBA" id="ARBA00023163"/>
    </source>
</evidence>
<dbReference type="InterPro" id="IPR027417">
    <property type="entry name" value="P-loop_NTPase"/>
</dbReference>
<gene>
    <name evidence="7" type="ORF">SAMN05216553_113237</name>
</gene>
<feature type="DNA-binding region" description="OmpR/PhoB-type" evidence="5">
    <location>
        <begin position="1"/>
        <end position="91"/>
    </location>
</feature>
<dbReference type="SMART" id="SM00028">
    <property type="entry name" value="TPR"/>
    <property type="match status" value="5"/>
</dbReference>
<protein>
    <submittedName>
        <fullName evidence="7">DNA-binding transcriptional activator of the SARP family</fullName>
    </submittedName>
</protein>
<dbReference type="SMART" id="SM00862">
    <property type="entry name" value="Trans_reg_C"/>
    <property type="match status" value="1"/>
</dbReference>
<dbReference type="Gene3D" id="1.10.10.10">
    <property type="entry name" value="Winged helix-like DNA-binding domain superfamily/Winged helix DNA-binding domain"/>
    <property type="match status" value="1"/>
</dbReference>
<evidence type="ECO:0000259" key="6">
    <source>
        <dbReference type="PROSITE" id="PS51755"/>
    </source>
</evidence>
<dbReference type="InterPro" id="IPR019734">
    <property type="entry name" value="TPR_rpt"/>
</dbReference>
<dbReference type="SUPFAM" id="SSF46894">
    <property type="entry name" value="C-terminal effector domain of the bipartite response regulators"/>
    <property type="match status" value="1"/>
</dbReference>
<dbReference type="InterPro" id="IPR005158">
    <property type="entry name" value="BTAD"/>
</dbReference>
<dbReference type="InterPro" id="IPR001867">
    <property type="entry name" value="OmpR/PhoB-type_DNA-bd"/>
</dbReference>
<dbReference type="InterPro" id="IPR011990">
    <property type="entry name" value="TPR-like_helical_dom_sf"/>
</dbReference>
<feature type="domain" description="OmpR/PhoB-type" evidence="6">
    <location>
        <begin position="1"/>
        <end position="91"/>
    </location>
</feature>
<dbReference type="InterPro" id="IPR051677">
    <property type="entry name" value="AfsR-DnrI-RedD_regulator"/>
</dbReference>
<dbReference type="SUPFAM" id="SSF48452">
    <property type="entry name" value="TPR-like"/>
    <property type="match status" value="3"/>
</dbReference>
<keyword evidence="4" id="KW-0804">Transcription</keyword>
<dbReference type="GO" id="GO:0003677">
    <property type="term" value="F:DNA binding"/>
    <property type="evidence" value="ECO:0007669"/>
    <property type="project" value="UniProtKB-UniRule"/>
</dbReference>
<organism evidence="7 8">
    <name type="scientific">Lentzea fradiae</name>
    <dbReference type="NCBI Taxonomy" id="200378"/>
    <lineage>
        <taxon>Bacteria</taxon>
        <taxon>Bacillati</taxon>
        <taxon>Actinomycetota</taxon>
        <taxon>Actinomycetes</taxon>
        <taxon>Pseudonocardiales</taxon>
        <taxon>Pseudonocardiaceae</taxon>
        <taxon>Lentzea</taxon>
    </lineage>
</organism>
<dbReference type="Pfam" id="PF13424">
    <property type="entry name" value="TPR_12"/>
    <property type="match status" value="2"/>
</dbReference>
<dbReference type="PANTHER" id="PTHR35807">
    <property type="entry name" value="TRANSCRIPTIONAL REGULATOR REDD-RELATED"/>
    <property type="match status" value="1"/>
</dbReference>
<dbReference type="PANTHER" id="PTHR35807:SF1">
    <property type="entry name" value="TRANSCRIPTIONAL REGULATOR REDD"/>
    <property type="match status" value="1"/>
</dbReference>
<dbReference type="InterPro" id="IPR016032">
    <property type="entry name" value="Sig_transdc_resp-reg_C-effctor"/>
</dbReference>
<dbReference type="CDD" id="cd15831">
    <property type="entry name" value="BTAD"/>
    <property type="match status" value="1"/>
</dbReference>
<dbReference type="Pfam" id="PF03704">
    <property type="entry name" value="BTAD"/>
    <property type="match status" value="1"/>
</dbReference>
<dbReference type="GO" id="GO:0006355">
    <property type="term" value="P:regulation of DNA-templated transcription"/>
    <property type="evidence" value="ECO:0007669"/>
    <property type="project" value="InterPro"/>
</dbReference>
<proteinExistence type="inferred from homology"/>
<dbReference type="EMBL" id="FNCC01000013">
    <property type="protein sequence ID" value="SDG94418.1"/>
    <property type="molecule type" value="Genomic_DNA"/>
</dbReference>
<dbReference type="Pfam" id="PF00486">
    <property type="entry name" value="Trans_reg_C"/>
    <property type="match status" value="1"/>
</dbReference>
<accession>A0A1G7YCY2</accession>
<dbReference type="GO" id="GO:0000160">
    <property type="term" value="P:phosphorelay signal transduction system"/>
    <property type="evidence" value="ECO:0007669"/>
    <property type="project" value="InterPro"/>
</dbReference>
<keyword evidence="8" id="KW-1185">Reference proteome</keyword>
<keyword evidence="3 5" id="KW-0238">DNA-binding</keyword>
<evidence type="ECO:0000256" key="2">
    <source>
        <dbReference type="ARBA" id="ARBA00023015"/>
    </source>
</evidence>
<comment type="similarity">
    <text evidence="1">Belongs to the AfsR/DnrI/RedD regulatory family.</text>
</comment>
<evidence type="ECO:0000256" key="3">
    <source>
        <dbReference type="ARBA" id="ARBA00023125"/>
    </source>
</evidence>
<reference evidence="8" key="1">
    <citation type="submission" date="2016-10" db="EMBL/GenBank/DDBJ databases">
        <authorList>
            <person name="Varghese N."/>
            <person name="Submissions S."/>
        </authorList>
    </citation>
    <scope>NUCLEOTIDE SEQUENCE [LARGE SCALE GENOMIC DNA]</scope>
    <source>
        <strain evidence="8">CGMCC 4.3506</strain>
    </source>
</reference>
<dbReference type="PRINTS" id="PR00364">
    <property type="entry name" value="DISEASERSIST"/>
</dbReference>
<dbReference type="InterPro" id="IPR036388">
    <property type="entry name" value="WH-like_DNA-bd_sf"/>
</dbReference>
<evidence type="ECO:0000313" key="8">
    <source>
        <dbReference type="Proteomes" id="UP000199623"/>
    </source>
</evidence>
<evidence type="ECO:0000313" key="7">
    <source>
        <dbReference type="EMBL" id="SDG94418.1"/>
    </source>
</evidence>
<dbReference type="STRING" id="200378.SAMN05216553_113237"/>
<dbReference type="Proteomes" id="UP000199623">
    <property type="component" value="Unassembled WGS sequence"/>
</dbReference>
<dbReference type="OrthoDB" id="3275754at2"/>
<dbReference type="PROSITE" id="PS51755">
    <property type="entry name" value="OMPR_PHOB"/>
    <property type="match status" value="1"/>
</dbReference>
<dbReference type="SMART" id="SM01043">
    <property type="entry name" value="BTAD"/>
    <property type="match status" value="1"/>
</dbReference>
<dbReference type="RefSeq" id="WP_090054802.1">
    <property type="nucleotide sequence ID" value="NZ_FNCC01000013.1"/>
</dbReference>
<evidence type="ECO:0000256" key="1">
    <source>
        <dbReference type="ARBA" id="ARBA00005820"/>
    </source>
</evidence>
<name>A0A1G7YCY2_9PSEU</name>
<dbReference type="AlphaFoldDB" id="A0A1G7YCY2"/>
<evidence type="ECO:0000256" key="5">
    <source>
        <dbReference type="PROSITE-ProRule" id="PRU01091"/>
    </source>
</evidence>
<sequence>MGMGFEVLGDVGARVDGRWLDLGHARQRCVLAVLALEANRVVPADRLIDRVWGENAPHGARTTLYGYLYRLRRLLPEGVIVRRGGGYLLAVPPEAVDAHRFTALVERARATGDLALFDEALALWRGEALAGLDTPWLTEVAAGLDRARLAAELDRADLALAQGKHLAVAAQLPALAEANPLDERLAAQLIVALHASGRRAEALEHYHLVRSRLVEELGTEPGELLREVHLRVLGEGHSPVPRQLPGAPTPFAGRVEELAELDKMFGATNVVAVGGTGGVGKTWLALCWAHRGLDRFPDGQLHVDLHGFDPVTGPTPPATALRRLLDGLGVPAEGDADVLAARFRSAVAGKRLLVLLDNAQDEDQVVPLLPGDPGCAVLITSRRQLSGLAARHGAQLLSLGTMSPPESAGVLAGHLGADRLAANPVAVEAILDHCAGLPLALGIAASRAAVHQDLPLSVLAEEFQEDRLDSLRSVFASSVRALDSEAAEVFRSVAAAPGPDIEVRSAAALTGLPKVRTALRRLENAHLVLRRGAARYRMHDLVRLHATELGADLAAVRRLVEFYVETAWAADSVFNKPTVGAPGKAVPLEFANAEEARAWLSAEHACLLAAQAWAERHDMPDAVWHLAWFLDQFHWRHGLLAAHLEVWQAAGRVDVDDWRRAQGHRRYSHVLMRAGRFDEALDELNAALVVHERTGSALDQGHVFHDIAAILGHSGDLARAIEHAERSLPFYRAAENATQWEANALNTLGWFLAKAGEHERGRVHCAQAVALCRAAGYPDGQAAAHDSLGHIAHTTGAHRRALGHYRQALRLRRELGDPYEEADALLSLGKVHTALGEHAQAHELWRTAAGLYRGQGRQTELTEVTRLLEQANAPVDAVVGRGVHAALR</sequence>
<keyword evidence="2" id="KW-0805">Transcription regulation</keyword>
<dbReference type="SUPFAM" id="SSF52540">
    <property type="entry name" value="P-loop containing nucleoside triphosphate hydrolases"/>
    <property type="match status" value="1"/>
</dbReference>